<dbReference type="Pfam" id="PF13649">
    <property type="entry name" value="Methyltransf_25"/>
    <property type="match status" value="1"/>
</dbReference>
<dbReference type="Gene3D" id="3.40.50.150">
    <property type="entry name" value="Vaccinia Virus protein VP39"/>
    <property type="match status" value="1"/>
</dbReference>
<dbReference type="GO" id="GO:0032259">
    <property type="term" value="P:methylation"/>
    <property type="evidence" value="ECO:0007669"/>
    <property type="project" value="UniProtKB-KW"/>
</dbReference>
<reference evidence="4 5" key="1">
    <citation type="submission" date="2018-05" db="EMBL/GenBank/DDBJ databases">
        <title>Isolation and genomic analyses of lactose-positive bacteria from faecal samples of preterm neonates.</title>
        <authorList>
            <person name="Chen Y."/>
            <person name="Brook T.C."/>
            <person name="O'Neill I."/>
            <person name="Soe C.Z."/>
            <person name="Hall L.J."/>
            <person name="Hoyles L."/>
        </authorList>
    </citation>
    <scope>NUCLEOTIDE SEQUENCE [LARGE SCALE GENOMIC DNA]</scope>
    <source>
        <strain evidence="4 5">P080C CL</strain>
    </source>
</reference>
<dbReference type="SUPFAM" id="SSF53335">
    <property type="entry name" value="S-adenosyl-L-methionine-dependent methyltransferases"/>
    <property type="match status" value="1"/>
</dbReference>
<keyword evidence="5" id="KW-1185">Reference proteome</keyword>
<feature type="domain" description="Methyltransferase" evidence="3">
    <location>
        <begin position="44"/>
        <end position="143"/>
    </location>
</feature>
<dbReference type="RefSeq" id="WP_048221350.1">
    <property type="nucleotide sequence ID" value="NZ_QFVP01000029.1"/>
</dbReference>
<dbReference type="EMBL" id="QFVP01000029">
    <property type="protein sequence ID" value="THE33664.1"/>
    <property type="molecule type" value="Genomic_DNA"/>
</dbReference>
<gene>
    <name evidence="4" type="ORF">DJ535_23755</name>
</gene>
<evidence type="ECO:0000313" key="4">
    <source>
        <dbReference type="EMBL" id="THE33664.1"/>
    </source>
</evidence>
<evidence type="ECO:0000256" key="1">
    <source>
        <dbReference type="ARBA" id="ARBA00022603"/>
    </source>
</evidence>
<dbReference type="Proteomes" id="UP000306790">
    <property type="component" value="Unassembled WGS sequence"/>
</dbReference>
<evidence type="ECO:0000256" key="2">
    <source>
        <dbReference type="ARBA" id="ARBA00022679"/>
    </source>
</evidence>
<dbReference type="InterPro" id="IPR029063">
    <property type="entry name" value="SAM-dependent_MTases_sf"/>
</dbReference>
<keyword evidence="2" id="KW-0808">Transferase</keyword>
<name>A0ABY2PNR7_9ENTR</name>
<comment type="caution">
    <text evidence="4">The sequence shown here is derived from an EMBL/GenBank/DDBJ whole genome shotgun (WGS) entry which is preliminary data.</text>
</comment>
<protein>
    <submittedName>
        <fullName evidence="4">Class I SAM-dependent methyltransferase</fullName>
    </submittedName>
</protein>
<dbReference type="GO" id="GO:0008168">
    <property type="term" value="F:methyltransferase activity"/>
    <property type="evidence" value="ECO:0007669"/>
    <property type="project" value="UniProtKB-KW"/>
</dbReference>
<dbReference type="CDD" id="cd02440">
    <property type="entry name" value="AdoMet_MTases"/>
    <property type="match status" value="1"/>
</dbReference>
<dbReference type="InterPro" id="IPR041698">
    <property type="entry name" value="Methyltransf_25"/>
</dbReference>
<evidence type="ECO:0000259" key="3">
    <source>
        <dbReference type="Pfam" id="PF13649"/>
    </source>
</evidence>
<accession>A0ABY2PNR7</accession>
<organism evidence="4 5">
    <name type="scientific">Citrobacter murliniae</name>
    <dbReference type="NCBI Taxonomy" id="67829"/>
    <lineage>
        <taxon>Bacteria</taxon>
        <taxon>Pseudomonadati</taxon>
        <taxon>Pseudomonadota</taxon>
        <taxon>Gammaproteobacteria</taxon>
        <taxon>Enterobacterales</taxon>
        <taxon>Enterobacteriaceae</taxon>
        <taxon>Citrobacter</taxon>
        <taxon>Citrobacter freundii complex</taxon>
    </lineage>
</organism>
<sequence length="249" mass="28487">MTFPARDLLNNWDQQQNAYIAHREERFAAALDVLAMTFGDDFHVVDVACGPGSFSLRLLNRFPNARVTAIDLDPLLLTLAKEAMIEHKDRIQFIHADIALPTCFDSVEGKPQAMVSSTAIHWLLPEQQTVLYRNIYHSLDQGGLFMNADHQRFDNRNPRQKLMAQMHDELTQEQGWAAGAQDWDTWFEAATRHPELAEKMDERTAIFAGRPMPLPTPIEFQLAMLRQAGFDETGTVWQFLDDYVIAGWK</sequence>
<dbReference type="PANTHER" id="PTHR43861">
    <property type="entry name" value="TRANS-ACONITATE 2-METHYLTRANSFERASE-RELATED"/>
    <property type="match status" value="1"/>
</dbReference>
<proteinExistence type="predicted"/>
<dbReference type="PANTHER" id="PTHR43861:SF1">
    <property type="entry name" value="TRANS-ACONITATE 2-METHYLTRANSFERASE"/>
    <property type="match status" value="1"/>
</dbReference>
<keyword evidence="1 4" id="KW-0489">Methyltransferase</keyword>
<evidence type="ECO:0000313" key="5">
    <source>
        <dbReference type="Proteomes" id="UP000306790"/>
    </source>
</evidence>